<organism evidence="2 3">
    <name type="scientific">Phaeodactylibacter luteus</name>
    <dbReference type="NCBI Taxonomy" id="1564516"/>
    <lineage>
        <taxon>Bacteria</taxon>
        <taxon>Pseudomonadati</taxon>
        <taxon>Bacteroidota</taxon>
        <taxon>Saprospiria</taxon>
        <taxon>Saprospirales</taxon>
        <taxon>Haliscomenobacteraceae</taxon>
        <taxon>Phaeodactylibacter</taxon>
    </lineage>
</organism>
<evidence type="ECO:0000259" key="1">
    <source>
        <dbReference type="Pfam" id="PF00578"/>
    </source>
</evidence>
<gene>
    <name evidence="2" type="ORF">FRY97_20870</name>
</gene>
<dbReference type="GO" id="GO:0016209">
    <property type="term" value="F:antioxidant activity"/>
    <property type="evidence" value="ECO:0007669"/>
    <property type="project" value="InterPro"/>
</dbReference>
<dbReference type="SUPFAM" id="SSF52833">
    <property type="entry name" value="Thioredoxin-like"/>
    <property type="match status" value="1"/>
</dbReference>
<reference evidence="2 3" key="1">
    <citation type="submission" date="2019-08" db="EMBL/GenBank/DDBJ databases">
        <title>Genome of Phaeodactylibacter luteus.</title>
        <authorList>
            <person name="Bowman J.P."/>
        </authorList>
    </citation>
    <scope>NUCLEOTIDE SEQUENCE [LARGE SCALE GENOMIC DNA]</scope>
    <source>
        <strain evidence="2 3">KCTC 42180</strain>
    </source>
</reference>
<proteinExistence type="predicted"/>
<dbReference type="PANTHER" id="PTHR28630:SF3">
    <property type="entry name" value="PEROXIREDOXIN-LIKE 2C"/>
    <property type="match status" value="1"/>
</dbReference>
<dbReference type="InterPro" id="IPR036249">
    <property type="entry name" value="Thioredoxin-like_sf"/>
</dbReference>
<accession>A0A5C6RF84</accession>
<evidence type="ECO:0000313" key="3">
    <source>
        <dbReference type="Proteomes" id="UP000321580"/>
    </source>
</evidence>
<dbReference type="Proteomes" id="UP000321580">
    <property type="component" value="Unassembled WGS sequence"/>
</dbReference>
<dbReference type="InterPro" id="IPR000866">
    <property type="entry name" value="AhpC/TSA"/>
</dbReference>
<dbReference type="EMBL" id="VOOR01000083">
    <property type="protein sequence ID" value="TXB60070.1"/>
    <property type="molecule type" value="Genomic_DNA"/>
</dbReference>
<dbReference type="Gene3D" id="3.40.30.10">
    <property type="entry name" value="Glutaredoxin"/>
    <property type="match status" value="1"/>
</dbReference>
<sequence>MEAVEQFDQALLGQMKTNEGRDVASMSYEKPVLLVFLRHFGCTFCREALSDIAAQRQEIEASGSALVFVHMTDCDIAERYFNRYGLEGVEHISDPECQYYSQFGLVKGNFTQLFGLQSWIRGFSAGVLAGHGIGTQLGDGFQMPGAFVIQNGAVKNSFIHKLASDRLDYLNLVKCCEMGEAG</sequence>
<dbReference type="RefSeq" id="WP_147169566.1">
    <property type="nucleotide sequence ID" value="NZ_VOOR01000083.1"/>
</dbReference>
<dbReference type="NCBIfam" id="NF040769">
    <property type="entry name" value="SelL_rel_redox"/>
    <property type="match status" value="1"/>
</dbReference>
<dbReference type="AlphaFoldDB" id="A0A5C6RF84"/>
<evidence type="ECO:0000313" key="2">
    <source>
        <dbReference type="EMBL" id="TXB60070.1"/>
    </source>
</evidence>
<dbReference type="OrthoDB" id="9809746at2"/>
<comment type="caution">
    <text evidence="2">The sequence shown here is derived from an EMBL/GenBank/DDBJ whole genome shotgun (WGS) entry which is preliminary data.</text>
</comment>
<dbReference type="InterPro" id="IPR032801">
    <property type="entry name" value="PXL2A/B/C"/>
</dbReference>
<dbReference type="PANTHER" id="PTHR28630">
    <property type="match status" value="1"/>
</dbReference>
<dbReference type="GO" id="GO:0016491">
    <property type="term" value="F:oxidoreductase activity"/>
    <property type="evidence" value="ECO:0007669"/>
    <property type="project" value="InterPro"/>
</dbReference>
<dbReference type="Pfam" id="PF00578">
    <property type="entry name" value="AhpC-TSA"/>
    <property type="match status" value="1"/>
</dbReference>
<keyword evidence="3" id="KW-1185">Reference proteome</keyword>
<name>A0A5C6RF84_9BACT</name>
<feature type="domain" description="Alkyl hydroperoxide reductase subunit C/ Thiol specific antioxidant" evidence="1">
    <location>
        <begin position="14"/>
        <end position="153"/>
    </location>
</feature>
<protein>
    <submittedName>
        <fullName evidence="2">Redoxin domain-containing protein</fullName>
    </submittedName>
</protein>